<evidence type="ECO:0000313" key="10">
    <source>
        <dbReference type="Proteomes" id="UP001168902"/>
    </source>
</evidence>
<dbReference type="Gene3D" id="3.40.140.10">
    <property type="entry name" value="Cytidine Deaminase, domain 2"/>
    <property type="match status" value="1"/>
</dbReference>
<evidence type="ECO:0000256" key="3">
    <source>
        <dbReference type="ARBA" id="ARBA00022801"/>
    </source>
</evidence>
<reference evidence="9 10" key="1">
    <citation type="submission" date="2023-07" db="EMBL/GenBank/DDBJ databases">
        <title>A novel proteolytic Acinetobacter species.</title>
        <authorList>
            <person name="Nemec A."/>
            <person name="Radolfova-Krizova L."/>
        </authorList>
    </citation>
    <scope>NUCLEOTIDE SEQUENCE [LARGE SCALE GENOMIC DNA]</scope>
    <source>
        <strain evidence="9 10">NIPH 1865</strain>
    </source>
</reference>
<proteinExistence type="inferred from homology"/>
<dbReference type="PROSITE" id="PS50249">
    <property type="entry name" value="MPN"/>
    <property type="match status" value="1"/>
</dbReference>
<comment type="caution">
    <text evidence="9">The sequence shown here is derived from an EMBL/GenBank/DDBJ whole genome shotgun (WGS) entry which is preliminary data.</text>
</comment>
<name>A0ABT8V393_9GAMM</name>
<dbReference type="SUPFAM" id="SSF102712">
    <property type="entry name" value="JAB1/MPN domain"/>
    <property type="match status" value="1"/>
</dbReference>
<dbReference type="NCBIfam" id="TIGR00608">
    <property type="entry name" value="radc"/>
    <property type="match status" value="1"/>
</dbReference>
<dbReference type="InterPro" id="IPR037518">
    <property type="entry name" value="MPN"/>
</dbReference>
<feature type="domain" description="MPN" evidence="8">
    <location>
        <begin position="113"/>
        <end position="235"/>
    </location>
</feature>
<evidence type="ECO:0000256" key="2">
    <source>
        <dbReference type="ARBA" id="ARBA00022723"/>
    </source>
</evidence>
<evidence type="ECO:0000256" key="5">
    <source>
        <dbReference type="ARBA" id="ARBA00023049"/>
    </source>
</evidence>
<dbReference type="InterPro" id="IPR010994">
    <property type="entry name" value="RuvA_2-like"/>
</dbReference>
<protein>
    <submittedName>
        <fullName evidence="9">DNA repair protein RadC</fullName>
    </submittedName>
</protein>
<dbReference type="EMBL" id="JAUMJH010000031">
    <property type="protein sequence ID" value="MDO3658100.1"/>
    <property type="molecule type" value="Genomic_DNA"/>
</dbReference>
<dbReference type="PANTHER" id="PTHR30471:SF3">
    <property type="entry name" value="UPF0758 PROTEIN YEES-RELATED"/>
    <property type="match status" value="1"/>
</dbReference>
<sequence>MKSKGNRQLNQSIKTWPEQERPRERLLSQGPQSLSDAELLAIFLRSGSKQHSAVELARILIQHFGGLNLIFDANFEDLSQFNGIASTKYAQLMAVKELGRRYLNNHFQQQRLCLDTSTLVLDYLRYELQGEKQEVFAVLCLDAELRKLHFKKLFFGSHHSCTVSLNQTLRYALQQQACQIVVAHNHPYGTAQPSTEDIYLTQQLKQACKLLEIHLIDHFIISAEGYFSFSEQQLLNPIKTKQSSLDKA</sequence>
<dbReference type="CDD" id="cd08071">
    <property type="entry name" value="MPN_DUF2466"/>
    <property type="match status" value="1"/>
</dbReference>
<evidence type="ECO:0000313" key="9">
    <source>
        <dbReference type="EMBL" id="MDO3658100.1"/>
    </source>
</evidence>
<keyword evidence="3" id="KW-0378">Hydrolase</keyword>
<feature type="compositionally biased region" description="Polar residues" evidence="7">
    <location>
        <begin position="1"/>
        <end position="14"/>
    </location>
</feature>
<dbReference type="Proteomes" id="UP001168902">
    <property type="component" value="Unassembled WGS sequence"/>
</dbReference>
<dbReference type="Pfam" id="PF04002">
    <property type="entry name" value="RadC"/>
    <property type="match status" value="1"/>
</dbReference>
<dbReference type="InterPro" id="IPR001405">
    <property type="entry name" value="UPF0758"/>
</dbReference>
<accession>A0ABT8V393</accession>
<keyword evidence="10" id="KW-1185">Reference proteome</keyword>
<evidence type="ECO:0000256" key="1">
    <source>
        <dbReference type="ARBA" id="ARBA00022670"/>
    </source>
</evidence>
<organism evidence="9 10">
    <name type="scientific">Acinetobacter genomosp. 15BJ</name>
    <dbReference type="NCBI Taxonomy" id="106651"/>
    <lineage>
        <taxon>Bacteria</taxon>
        <taxon>Pseudomonadati</taxon>
        <taxon>Pseudomonadota</taxon>
        <taxon>Gammaproteobacteria</taxon>
        <taxon>Moraxellales</taxon>
        <taxon>Moraxellaceae</taxon>
        <taxon>Acinetobacter</taxon>
    </lineage>
</organism>
<dbReference type="PANTHER" id="PTHR30471">
    <property type="entry name" value="DNA REPAIR PROTEIN RADC"/>
    <property type="match status" value="1"/>
</dbReference>
<evidence type="ECO:0000256" key="4">
    <source>
        <dbReference type="ARBA" id="ARBA00022833"/>
    </source>
</evidence>
<keyword evidence="5" id="KW-0482">Metalloprotease</keyword>
<feature type="region of interest" description="Disordered" evidence="7">
    <location>
        <begin position="1"/>
        <end position="28"/>
    </location>
</feature>
<dbReference type="InterPro" id="IPR046778">
    <property type="entry name" value="UPF0758_N"/>
</dbReference>
<evidence type="ECO:0000259" key="8">
    <source>
        <dbReference type="PROSITE" id="PS50249"/>
    </source>
</evidence>
<evidence type="ECO:0000256" key="7">
    <source>
        <dbReference type="SAM" id="MobiDB-lite"/>
    </source>
</evidence>
<keyword evidence="2" id="KW-0479">Metal-binding</keyword>
<evidence type="ECO:0000256" key="6">
    <source>
        <dbReference type="RuleBase" id="RU003797"/>
    </source>
</evidence>
<dbReference type="NCBIfam" id="NF000642">
    <property type="entry name" value="PRK00024.1"/>
    <property type="match status" value="1"/>
</dbReference>
<keyword evidence="1" id="KW-0645">Protease</keyword>
<feature type="compositionally biased region" description="Basic and acidic residues" evidence="7">
    <location>
        <begin position="17"/>
        <end position="26"/>
    </location>
</feature>
<comment type="similarity">
    <text evidence="6">Belongs to the UPF0758 family.</text>
</comment>
<keyword evidence="4" id="KW-0862">Zinc</keyword>
<dbReference type="InterPro" id="IPR025657">
    <property type="entry name" value="RadC_JAB"/>
</dbReference>
<dbReference type="SUPFAM" id="SSF47781">
    <property type="entry name" value="RuvA domain 2-like"/>
    <property type="match status" value="1"/>
</dbReference>
<dbReference type="Pfam" id="PF20582">
    <property type="entry name" value="UPF0758_N"/>
    <property type="match status" value="1"/>
</dbReference>
<gene>
    <name evidence="9" type="primary">radC</name>
    <name evidence="9" type="ORF">Q3V53_13015</name>
</gene>